<feature type="region of interest" description="Disordered" evidence="1">
    <location>
        <begin position="128"/>
        <end position="147"/>
    </location>
</feature>
<sequence length="147" mass="16414">MPGFASKICAPIKSGQCLPSDPIEQAEFIAFDCQLLLYCQTAEWGMWALQGAFGQLRVPLDLSDAEWHCDLIEVCVRMNNIHALLVGINQIQNVYIPTWDQAEGAQLWFEFENMLSSDIRAGVLWPQGRTTGKTPSEVSRSVPLPMT</sequence>
<dbReference type="EMBL" id="JASBNA010000051">
    <property type="protein sequence ID" value="KAK7680230.1"/>
    <property type="molecule type" value="Genomic_DNA"/>
</dbReference>
<dbReference type="AlphaFoldDB" id="A0AAW0FU43"/>
<accession>A0AAW0FU43</accession>
<name>A0AAW0FU43_9APHY</name>
<evidence type="ECO:0000313" key="3">
    <source>
        <dbReference type="Proteomes" id="UP001385951"/>
    </source>
</evidence>
<reference evidence="2 3" key="1">
    <citation type="submission" date="2022-09" db="EMBL/GenBank/DDBJ databases">
        <authorList>
            <person name="Palmer J.M."/>
        </authorList>
    </citation>
    <scope>NUCLEOTIDE SEQUENCE [LARGE SCALE GENOMIC DNA]</scope>
    <source>
        <strain evidence="2 3">DSM 7382</strain>
    </source>
</reference>
<organism evidence="2 3">
    <name type="scientific">Cerrena zonata</name>
    <dbReference type="NCBI Taxonomy" id="2478898"/>
    <lineage>
        <taxon>Eukaryota</taxon>
        <taxon>Fungi</taxon>
        <taxon>Dikarya</taxon>
        <taxon>Basidiomycota</taxon>
        <taxon>Agaricomycotina</taxon>
        <taxon>Agaricomycetes</taxon>
        <taxon>Polyporales</taxon>
        <taxon>Cerrenaceae</taxon>
        <taxon>Cerrena</taxon>
    </lineage>
</organism>
<dbReference type="PANTHER" id="PTHR48471">
    <property type="entry name" value="DDE TNP4 DOMAIN-CONTAINING PROTEIN"/>
    <property type="match status" value="1"/>
</dbReference>
<gene>
    <name evidence="2" type="ORF">QCA50_016739</name>
</gene>
<evidence type="ECO:0000313" key="2">
    <source>
        <dbReference type="EMBL" id="KAK7680230.1"/>
    </source>
</evidence>
<proteinExistence type="predicted"/>
<dbReference type="Proteomes" id="UP001385951">
    <property type="component" value="Unassembled WGS sequence"/>
</dbReference>
<comment type="caution">
    <text evidence="2">The sequence shown here is derived from an EMBL/GenBank/DDBJ whole genome shotgun (WGS) entry which is preliminary data.</text>
</comment>
<keyword evidence="3" id="KW-1185">Reference proteome</keyword>
<dbReference type="PANTHER" id="PTHR48471:SF1">
    <property type="entry name" value="DDE TNP4 DOMAIN-CONTAINING PROTEIN"/>
    <property type="match status" value="1"/>
</dbReference>
<feature type="compositionally biased region" description="Polar residues" evidence="1">
    <location>
        <begin position="128"/>
        <end position="139"/>
    </location>
</feature>
<protein>
    <submittedName>
        <fullName evidence="2">Uncharacterized protein</fullName>
    </submittedName>
</protein>
<evidence type="ECO:0000256" key="1">
    <source>
        <dbReference type="SAM" id="MobiDB-lite"/>
    </source>
</evidence>